<evidence type="ECO:0000256" key="6">
    <source>
        <dbReference type="SAM" id="Coils"/>
    </source>
</evidence>
<feature type="region of interest" description="Disordered" evidence="7">
    <location>
        <begin position="514"/>
        <end position="533"/>
    </location>
</feature>
<feature type="compositionally biased region" description="Basic and acidic residues" evidence="7">
    <location>
        <begin position="475"/>
        <end position="488"/>
    </location>
</feature>
<keyword evidence="9" id="KW-1185">Reference proteome</keyword>
<feature type="region of interest" description="Disordered" evidence="7">
    <location>
        <begin position="600"/>
        <end position="661"/>
    </location>
</feature>
<accession>A0A5C3PQB1</accession>
<evidence type="ECO:0000256" key="5">
    <source>
        <dbReference type="ARBA" id="ARBA00023175"/>
    </source>
</evidence>
<name>A0A5C3PQB1_9APHY</name>
<organism evidence="8 9">
    <name type="scientific">Polyporus arcularius HHB13444</name>
    <dbReference type="NCBI Taxonomy" id="1314778"/>
    <lineage>
        <taxon>Eukaryota</taxon>
        <taxon>Fungi</taxon>
        <taxon>Dikarya</taxon>
        <taxon>Basidiomycota</taxon>
        <taxon>Agaricomycotina</taxon>
        <taxon>Agaricomycetes</taxon>
        <taxon>Polyporales</taxon>
        <taxon>Polyporaceae</taxon>
        <taxon>Polyporus</taxon>
    </lineage>
</organism>
<reference evidence="8 9" key="1">
    <citation type="journal article" date="2019" name="Nat. Ecol. Evol.">
        <title>Megaphylogeny resolves global patterns of mushroom evolution.</title>
        <authorList>
            <person name="Varga T."/>
            <person name="Krizsan K."/>
            <person name="Foldi C."/>
            <person name="Dima B."/>
            <person name="Sanchez-Garcia M."/>
            <person name="Sanchez-Ramirez S."/>
            <person name="Szollosi G.J."/>
            <person name="Szarkandi J.G."/>
            <person name="Papp V."/>
            <person name="Albert L."/>
            <person name="Andreopoulos W."/>
            <person name="Angelini C."/>
            <person name="Antonin V."/>
            <person name="Barry K.W."/>
            <person name="Bougher N.L."/>
            <person name="Buchanan P."/>
            <person name="Buyck B."/>
            <person name="Bense V."/>
            <person name="Catcheside P."/>
            <person name="Chovatia M."/>
            <person name="Cooper J."/>
            <person name="Damon W."/>
            <person name="Desjardin D."/>
            <person name="Finy P."/>
            <person name="Geml J."/>
            <person name="Haridas S."/>
            <person name="Hughes K."/>
            <person name="Justo A."/>
            <person name="Karasinski D."/>
            <person name="Kautmanova I."/>
            <person name="Kiss B."/>
            <person name="Kocsube S."/>
            <person name="Kotiranta H."/>
            <person name="LaButti K.M."/>
            <person name="Lechner B.E."/>
            <person name="Liimatainen K."/>
            <person name="Lipzen A."/>
            <person name="Lukacs Z."/>
            <person name="Mihaltcheva S."/>
            <person name="Morgado L.N."/>
            <person name="Niskanen T."/>
            <person name="Noordeloos M.E."/>
            <person name="Ohm R.A."/>
            <person name="Ortiz-Santana B."/>
            <person name="Ovrebo C."/>
            <person name="Racz N."/>
            <person name="Riley R."/>
            <person name="Savchenko A."/>
            <person name="Shiryaev A."/>
            <person name="Soop K."/>
            <person name="Spirin V."/>
            <person name="Szebenyi C."/>
            <person name="Tomsovsky M."/>
            <person name="Tulloss R.E."/>
            <person name="Uehling J."/>
            <person name="Grigoriev I.V."/>
            <person name="Vagvolgyi C."/>
            <person name="Papp T."/>
            <person name="Martin F.M."/>
            <person name="Miettinen O."/>
            <person name="Hibbett D.S."/>
            <person name="Nagy L.G."/>
        </authorList>
    </citation>
    <scope>NUCLEOTIDE SEQUENCE [LARGE SCALE GENOMIC DNA]</scope>
    <source>
        <strain evidence="8 9">HHB13444</strain>
    </source>
</reference>
<feature type="compositionally biased region" description="Low complexity" evidence="7">
    <location>
        <begin position="1011"/>
        <end position="1021"/>
    </location>
</feature>
<dbReference type="PANTHER" id="PTHR37739:SF8">
    <property type="entry name" value="KINESIN-LIKE PROTEIN KIN-12D"/>
    <property type="match status" value="1"/>
</dbReference>
<keyword evidence="3" id="KW-0067">ATP-binding</keyword>
<feature type="region of interest" description="Disordered" evidence="7">
    <location>
        <begin position="555"/>
        <end position="586"/>
    </location>
</feature>
<feature type="region of interest" description="Disordered" evidence="7">
    <location>
        <begin position="475"/>
        <end position="497"/>
    </location>
</feature>
<keyword evidence="2" id="KW-0547">Nucleotide-binding</keyword>
<proteinExistence type="predicted"/>
<evidence type="ECO:0000313" key="9">
    <source>
        <dbReference type="Proteomes" id="UP000308197"/>
    </source>
</evidence>
<gene>
    <name evidence="8" type="ORF">K466DRAFT_482073</name>
</gene>
<evidence type="ECO:0000256" key="7">
    <source>
        <dbReference type="SAM" id="MobiDB-lite"/>
    </source>
</evidence>
<dbReference type="PANTHER" id="PTHR37739">
    <property type="entry name" value="KINESIN-LIKE PROTEIN KIN-12D"/>
    <property type="match status" value="1"/>
</dbReference>
<dbReference type="EMBL" id="ML211012">
    <property type="protein sequence ID" value="TFK91776.1"/>
    <property type="molecule type" value="Genomic_DNA"/>
</dbReference>
<dbReference type="InParanoid" id="A0A5C3PQB1"/>
<keyword evidence="5" id="KW-0505">Motor protein</keyword>
<protein>
    <submittedName>
        <fullName evidence="8">Uncharacterized protein</fullName>
    </submittedName>
</protein>
<dbReference type="STRING" id="1314778.A0A5C3PQB1"/>
<sequence length="1021" mass="110818">MADNLSASINEDHPLALELASLRAAVARYQHETHATSLKLQRHSLEASQALDHARALERENTRLKEEIAVLRDNPDSTPTETAFQVPELTLALRRLSDKLTAVENTLLERTKEAVDARSELASAQHEVEAARALAAEARAREEEGLARERELERKVRATEEEQRMSDLVVQEYAALVRKLEGRPKAPSTPTSVSSMDIQRSFSGSATTLADSLVEGKLGLQKLLEEFNGRNERLQSDMDKLHGDNGLLYKELEVARRTADHDRDELAKAIHELDKYRADDNTATKMVSRYMKFSQSSTDTLQKAIETLKLRHASTLATLNAEIMQLQRALSHERDESERVRAALDDLTEDIAREAYGRRREVSLRLAFLGREENLAEHLRRWVRKAKESLDRSGGSEDGSISLNPMALREAYSKATADAEALLETLNGQPSGDDAAAGSVARLVLAQDTVSTLTHELQEETVRRLKTERKLARWETREHPRDRDDLQESHPVLQPVPHRVNGHQEERLLLDASVGTSAGPSPSPSVPEAVQNPAPSPGVHIIEVVTVPSVISSVVPPESASIPDIPTETSSSMAPSIPRSASPLDRLDSVDLQVSDGTENLLGATPASATGPEDSTPLSVPPALPFSDSGHKPPAAAAAVLQESSRTSRSQPPPPLPLEATGLVLSSLSPTSPNGTFAHYSQEVSLLAALARVKDRYDDVQRGFRDCHLALKELKKSLADLPSSSANPASEMPSVLRKAVERLADFNEDARVELEIRIADEERIASGYEALLSIPGAMMHSDDAEKIDEAQMAKEVRAFVDGSDPAVAKATHQFEQKLDDLEHDIASIKRTLHELSLSSTEDGLSPSAAAKTTTSPSWSAWTPSFLNPPTRSTSPAPATFGSVMTSPRLRHSSSFSHPRERSDESADPLASLGLRIVVPVRNPALTPSPSGGPRPGPRQRTTSGMFMLGLGMRSTSFGPGMGRQGLQKMPSKSSLAGTSTARLASTLKSSSQQEVEGTEDGDDSEAEASEDAGNSSDIDIE</sequence>
<evidence type="ECO:0000313" key="8">
    <source>
        <dbReference type="EMBL" id="TFK91776.1"/>
    </source>
</evidence>
<evidence type="ECO:0000256" key="4">
    <source>
        <dbReference type="ARBA" id="ARBA00023054"/>
    </source>
</evidence>
<dbReference type="GO" id="GO:0005874">
    <property type="term" value="C:microtubule"/>
    <property type="evidence" value="ECO:0007669"/>
    <property type="project" value="UniProtKB-KW"/>
</dbReference>
<evidence type="ECO:0000256" key="2">
    <source>
        <dbReference type="ARBA" id="ARBA00022741"/>
    </source>
</evidence>
<feature type="region of interest" description="Disordered" evidence="7">
    <location>
        <begin position="921"/>
        <end position="1021"/>
    </location>
</feature>
<feature type="region of interest" description="Disordered" evidence="7">
    <location>
        <begin position="836"/>
        <end position="907"/>
    </location>
</feature>
<feature type="compositionally biased region" description="Low complexity" evidence="7">
    <location>
        <begin position="845"/>
        <end position="879"/>
    </location>
</feature>
<evidence type="ECO:0000256" key="3">
    <source>
        <dbReference type="ARBA" id="ARBA00022840"/>
    </source>
</evidence>
<feature type="coiled-coil region" evidence="6">
    <location>
        <begin position="40"/>
        <end position="74"/>
    </location>
</feature>
<keyword evidence="4 6" id="KW-0175">Coiled coil</keyword>
<dbReference type="GO" id="GO:0005524">
    <property type="term" value="F:ATP binding"/>
    <property type="evidence" value="ECO:0007669"/>
    <property type="project" value="UniProtKB-KW"/>
</dbReference>
<dbReference type="Proteomes" id="UP000308197">
    <property type="component" value="Unassembled WGS sequence"/>
</dbReference>
<feature type="coiled-coil region" evidence="6">
    <location>
        <begin position="316"/>
        <end position="350"/>
    </location>
</feature>
<feature type="coiled-coil region" evidence="6">
    <location>
        <begin position="114"/>
        <end position="162"/>
    </location>
</feature>
<keyword evidence="1" id="KW-0493">Microtubule</keyword>
<dbReference type="AlphaFoldDB" id="A0A5C3PQB1"/>
<feature type="compositionally biased region" description="Polar residues" evidence="7">
    <location>
        <begin position="970"/>
        <end position="995"/>
    </location>
</feature>
<dbReference type="InterPro" id="IPR044986">
    <property type="entry name" value="KIF15/KIN-12"/>
</dbReference>
<feature type="compositionally biased region" description="Acidic residues" evidence="7">
    <location>
        <begin position="996"/>
        <end position="1010"/>
    </location>
</feature>
<evidence type="ECO:0000256" key="1">
    <source>
        <dbReference type="ARBA" id="ARBA00022701"/>
    </source>
</evidence>